<feature type="binding site" evidence="8">
    <location>
        <position position="101"/>
    </location>
    <ligand>
        <name>shikimate</name>
        <dbReference type="ChEBI" id="CHEBI:36208"/>
    </ligand>
</feature>
<dbReference type="GO" id="GO:0009423">
    <property type="term" value="P:chorismate biosynthetic process"/>
    <property type="evidence" value="ECO:0007669"/>
    <property type="project" value="UniProtKB-UniRule"/>
</dbReference>
<keyword evidence="6 8" id="KW-0057">Aromatic amino acid biosynthesis</keyword>
<comment type="function">
    <text evidence="8">Involved in the biosynthesis of the chorismate, which leads to the biosynthesis of aromatic amino acids. Catalyzes the reversible NADPH linked reduction of 3-dehydroshikimate (DHSA) to yield shikimate (SA).</text>
</comment>
<reference evidence="11 12" key="1">
    <citation type="submission" date="2023-08" db="EMBL/GenBank/DDBJ databases">
        <title>Pleionea litopenaei sp. nov., isolated from stomach of juvenile Litopenaeus vannamei.</title>
        <authorList>
            <person name="Rho A.M."/>
            <person name="Hwang C.Y."/>
        </authorList>
    </citation>
    <scope>NUCLEOTIDE SEQUENCE [LARGE SCALE GENOMIC DNA]</scope>
    <source>
        <strain evidence="11 12">HL-JVS1</strain>
    </source>
</reference>
<evidence type="ECO:0000256" key="7">
    <source>
        <dbReference type="ARBA" id="ARBA00049442"/>
    </source>
</evidence>
<feature type="binding site" evidence="8">
    <location>
        <position position="207"/>
    </location>
    <ligand>
        <name>NADP(+)</name>
        <dbReference type="ChEBI" id="CHEBI:58349"/>
    </ligand>
</feature>
<dbReference type="FunFam" id="3.40.50.10860:FF:000006">
    <property type="entry name" value="Shikimate dehydrogenase (NADP(+))"/>
    <property type="match status" value="1"/>
</dbReference>
<evidence type="ECO:0000256" key="8">
    <source>
        <dbReference type="HAMAP-Rule" id="MF_00222"/>
    </source>
</evidence>
<gene>
    <name evidence="8 11" type="primary">aroE</name>
    <name evidence="11" type="ORF">Q9312_12105</name>
</gene>
<feature type="binding site" evidence="8">
    <location>
        <position position="238"/>
    </location>
    <ligand>
        <name>shikimate</name>
        <dbReference type="ChEBI" id="CHEBI:36208"/>
    </ligand>
</feature>
<dbReference type="InterPro" id="IPR041121">
    <property type="entry name" value="SDH_C"/>
</dbReference>
<feature type="active site" description="Proton acceptor" evidence="8">
    <location>
        <position position="65"/>
    </location>
</feature>
<dbReference type="EC" id="1.1.1.25" evidence="2 8"/>
<dbReference type="InterPro" id="IPR022893">
    <property type="entry name" value="Shikimate_DH_fam"/>
</dbReference>
<dbReference type="InterPro" id="IPR013708">
    <property type="entry name" value="Shikimate_DH-bd_N"/>
</dbReference>
<comment type="caution">
    <text evidence="8">Lacks conserved residue(s) required for the propagation of feature annotation.</text>
</comment>
<evidence type="ECO:0000256" key="3">
    <source>
        <dbReference type="ARBA" id="ARBA00022605"/>
    </source>
</evidence>
<dbReference type="Pfam" id="PF08501">
    <property type="entry name" value="Shikimate_dh_N"/>
    <property type="match status" value="1"/>
</dbReference>
<evidence type="ECO:0000259" key="10">
    <source>
        <dbReference type="Pfam" id="PF18317"/>
    </source>
</evidence>
<feature type="domain" description="SDH C-terminal" evidence="10">
    <location>
        <begin position="231"/>
        <end position="256"/>
    </location>
</feature>
<accession>A0AA51X5R2</accession>
<dbReference type="AlphaFoldDB" id="A0AA51X5R2"/>
<evidence type="ECO:0000313" key="11">
    <source>
        <dbReference type="EMBL" id="WMS85961.1"/>
    </source>
</evidence>
<comment type="subunit">
    <text evidence="8">Homodimer.</text>
</comment>
<feature type="binding site" evidence="8">
    <location>
        <position position="86"/>
    </location>
    <ligand>
        <name>shikimate</name>
        <dbReference type="ChEBI" id="CHEBI:36208"/>
    </ligand>
</feature>
<keyword evidence="3 8" id="KW-0028">Amino-acid biosynthesis</keyword>
<keyword evidence="12" id="KW-1185">Reference proteome</keyword>
<dbReference type="Proteomes" id="UP001239782">
    <property type="component" value="Chromosome"/>
</dbReference>
<feature type="binding site" evidence="8">
    <location>
        <position position="61"/>
    </location>
    <ligand>
        <name>shikimate</name>
        <dbReference type="ChEBI" id="CHEBI:36208"/>
    </ligand>
</feature>
<keyword evidence="4 8" id="KW-0521">NADP</keyword>
<dbReference type="InterPro" id="IPR036291">
    <property type="entry name" value="NAD(P)-bd_dom_sf"/>
</dbReference>
<feature type="domain" description="Shikimate dehydrogenase substrate binding N-terminal" evidence="9">
    <location>
        <begin position="6"/>
        <end position="88"/>
    </location>
</feature>
<evidence type="ECO:0000259" key="9">
    <source>
        <dbReference type="Pfam" id="PF08501"/>
    </source>
</evidence>
<dbReference type="SUPFAM" id="SSF53223">
    <property type="entry name" value="Aminoacid dehydrogenase-like, N-terminal domain"/>
    <property type="match status" value="1"/>
</dbReference>
<comment type="catalytic activity">
    <reaction evidence="7 8">
        <text>shikimate + NADP(+) = 3-dehydroshikimate + NADPH + H(+)</text>
        <dbReference type="Rhea" id="RHEA:17737"/>
        <dbReference type="ChEBI" id="CHEBI:15378"/>
        <dbReference type="ChEBI" id="CHEBI:16630"/>
        <dbReference type="ChEBI" id="CHEBI:36208"/>
        <dbReference type="ChEBI" id="CHEBI:57783"/>
        <dbReference type="ChEBI" id="CHEBI:58349"/>
        <dbReference type="EC" id="1.1.1.25"/>
    </reaction>
</comment>
<dbReference type="NCBIfam" id="NF001310">
    <property type="entry name" value="PRK00258.1-2"/>
    <property type="match status" value="1"/>
</dbReference>
<dbReference type="Gene3D" id="3.40.50.10860">
    <property type="entry name" value="Leucine Dehydrogenase, chain A, domain 1"/>
    <property type="match status" value="1"/>
</dbReference>
<dbReference type="InterPro" id="IPR046346">
    <property type="entry name" value="Aminoacid_DH-like_N_sf"/>
</dbReference>
<dbReference type="GO" id="GO:0008652">
    <property type="term" value="P:amino acid biosynthetic process"/>
    <property type="evidence" value="ECO:0007669"/>
    <property type="project" value="UniProtKB-KW"/>
</dbReference>
<feature type="binding site" evidence="8">
    <location>
        <position position="209"/>
    </location>
    <ligand>
        <name>shikimate</name>
        <dbReference type="ChEBI" id="CHEBI:36208"/>
    </ligand>
</feature>
<dbReference type="HAMAP" id="MF_00222">
    <property type="entry name" value="Shikimate_DH_AroE"/>
    <property type="match status" value="1"/>
</dbReference>
<dbReference type="GO" id="GO:0050661">
    <property type="term" value="F:NADP binding"/>
    <property type="evidence" value="ECO:0007669"/>
    <property type="project" value="InterPro"/>
</dbReference>
<feature type="binding site" evidence="8">
    <location>
        <position position="231"/>
    </location>
    <ligand>
        <name>NADP(+)</name>
        <dbReference type="ChEBI" id="CHEBI:58349"/>
    </ligand>
</feature>
<evidence type="ECO:0000256" key="5">
    <source>
        <dbReference type="ARBA" id="ARBA00023002"/>
    </source>
</evidence>
<evidence type="ECO:0000256" key="2">
    <source>
        <dbReference type="ARBA" id="ARBA00012962"/>
    </source>
</evidence>
<feature type="binding site" evidence="8">
    <location>
        <begin position="14"/>
        <end position="16"/>
    </location>
    <ligand>
        <name>shikimate</name>
        <dbReference type="ChEBI" id="CHEBI:36208"/>
    </ligand>
</feature>
<dbReference type="Gene3D" id="3.40.50.720">
    <property type="entry name" value="NAD(P)-binding Rossmann-like Domain"/>
    <property type="match status" value="1"/>
</dbReference>
<dbReference type="PANTHER" id="PTHR21089">
    <property type="entry name" value="SHIKIMATE DEHYDROGENASE"/>
    <property type="match status" value="1"/>
</dbReference>
<dbReference type="EMBL" id="CP133548">
    <property type="protein sequence ID" value="WMS85961.1"/>
    <property type="molecule type" value="Genomic_DNA"/>
</dbReference>
<dbReference type="RefSeq" id="WP_309201113.1">
    <property type="nucleotide sequence ID" value="NZ_CP133548.1"/>
</dbReference>
<feature type="binding site" evidence="8">
    <location>
        <begin position="125"/>
        <end position="129"/>
    </location>
    <ligand>
        <name>NADP(+)</name>
        <dbReference type="ChEBI" id="CHEBI:58349"/>
    </ligand>
</feature>
<dbReference type="KEGG" id="plei:Q9312_12105"/>
<dbReference type="GO" id="GO:0004764">
    <property type="term" value="F:shikimate 3-dehydrogenase (NADP+) activity"/>
    <property type="evidence" value="ECO:0007669"/>
    <property type="project" value="UniProtKB-UniRule"/>
</dbReference>
<dbReference type="GO" id="GO:0009073">
    <property type="term" value="P:aromatic amino acid family biosynthetic process"/>
    <property type="evidence" value="ECO:0007669"/>
    <property type="project" value="UniProtKB-KW"/>
</dbReference>
<proteinExistence type="inferred from homology"/>
<evidence type="ECO:0000256" key="1">
    <source>
        <dbReference type="ARBA" id="ARBA00004871"/>
    </source>
</evidence>
<evidence type="ECO:0000256" key="6">
    <source>
        <dbReference type="ARBA" id="ARBA00023141"/>
    </source>
</evidence>
<sequence length="264" mass="29418">MKYCAVIGNPIAHSQSPKIHQSFAKSLSLSLQYDKILATSDTFAEEVNDFFEQGGSGLNVTLPFKQQAYELADKVTERAELAQSVNTLWMEQGRLIGDTTDGEGLINDLKRIDFPFRNCQVLVLGAGGACRSILPPLLENQCSIALINRTKANADKLITRLKTLGELHYFSESFQPNLIINTLSESGANYLQQFFPQGLKGCDVYDISYGERAQAFLQQAKKMQAKDTRDGWGMLVEQAALSFKQWHGQLPDTEPLEAEHPQEI</sequence>
<dbReference type="GO" id="GO:0005829">
    <property type="term" value="C:cytosol"/>
    <property type="evidence" value="ECO:0007669"/>
    <property type="project" value="TreeGrafter"/>
</dbReference>
<dbReference type="Pfam" id="PF18317">
    <property type="entry name" value="SDH_C"/>
    <property type="match status" value="1"/>
</dbReference>
<comment type="pathway">
    <text evidence="1 8">Metabolic intermediate biosynthesis; chorismate biosynthesis; chorismate from D-erythrose 4-phosphate and phosphoenolpyruvate: step 4/7.</text>
</comment>
<dbReference type="PANTHER" id="PTHR21089:SF1">
    <property type="entry name" value="BIFUNCTIONAL 3-DEHYDROQUINATE DEHYDRATASE_SHIKIMATE DEHYDROGENASE, CHLOROPLASTIC"/>
    <property type="match status" value="1"/>
</dbReference>
<keyword evidence="5 8" id="KW-0560">Oxidoreductase</keyword>
<dbReference type="NCBIfam" id="TIGR00507">
    <property type="entry name" value="aroE"/>
    <property type="match status" value="1"/>
</dbReference>
<dbReference type="InterPro" id="IPR011342">
    <property type="entry name" value="Shikimate_DH"/>
</dbReference>
<feature type="binding site" evidence="8">
    <location>
        <position position="77"/>
    </location>
    <ligand>
        <name>NADP(+)</name>
        <dbReference type="ChEBI" id="CHEBI:58349"/>
    </ligand>
</feature>
<comment type="similarity">
    <text evidence="8">Belongs to the shikimate dehydrogenase family.</text>
</comment>
<evidence type="ECO:0000313" key="12">
    <source>
        <dbReference type="Proteomes" id="UP001239782"/>
    </source>
</evidence>
<dbReference type="CDD" id="cd01065">
    <property type="entry name" value="NAD_bind_Shikimate_DH"/>
    <property type="match status" value="1"/>
</dbReference>
<dbReference type="SUPFAM" id="SSF51735">
    <property type="entry name" value="NAD(P)-binding Rossmann-fold domains"/>
    <property type="match status" value="1"/>
</dbReference>
<name>A0AA51X5R2_9GAMM</name>
<evidence type="ECO:0000256" key="4">
    <source>
        <dbReference type="ARBA" id="ARBA00022857"/>
    </source>
</evidence>
<dbReference type="GO" id="GO:0019632">
    <property type="term" value="P:shikimate metabolic process"/>
    <property type="evidence" value="ECO:0007669"/>
    <property type="project" value="InterPro"/>
</dbReference>
<organism evidence="11 12">
    <name type="scientific">Pleionea litopenaei</name>
    <dbReference type="NCBI Taxonomy" id="3070815"/>
    <lineage>
        <taxon>Bacteria</taxon>
        <taxon>Pseudomonadati</taxon>
        <taxon>Pseudomonadota</taxon>
        <taxon>Gammaproteobacteria</taxon>
        <taxon>Oceanospirillales</taxon>
        <taxon>Pleioneaceae</taxon>
        <taxon>Pleionea</taxon>
    </lineage>
</organism>
<protein>
    <recommendedName>
        <fullName evidence="2 8">Shikimate dehydrogenase (NADP(+))</fullName>
        <shortName evidence="8">SDH</shortName>
        <ecNumber evidence="2 8">1.1.1.25</ecNumber>
    </recommendedName>
</protein>